<sequence length="48" mass="5334">MCDEVPVGAVGENCVESSSLHLKTYDDIIKVSSATECLVMDNFHRSFR</sequence>
<name>A0A498SAP6_ACAVI</name>
<dbReference type="Proteomes" id="UP000276991">
    <property type="component" value="Unassembled WGS sequence"/>
</dbReference>
<accession>A0A498SAP6</accession>
<evidence type="ECO:0000313" key="1">
    <source>
        <dbReference type="EMBL" id="VBB30539.1"/>
    </source>
</evidence>
<feature type="non-terminal residue" evidence="1">
    <location>
        <position position="48"/>
    </location>
</feature>
<organism evidence="1 2">
    <name type="scientific">Acanthocheilonema viteae</name>
    <name type="common">Filarial nematode worm</name>
    <name type="synonym">Dipetalonema viteae</name>
    <dbReference type="NCBI Taxonomy" id="6277"/>
    <lineage>
        <taxon>Eukaryota</taxon>
        <taxon>Metazoa</taxon>
        <taxon>Ecdysozoa</taxon>
        <taxon>Nematoda</taxon>
        <taxon>Chromadorea</taxon>
        <taxon>Rhabditida</taxon>
        <taxon>Spirurina</taxon>
        <taxon>Spiruromorpha</taxon>
        <taxon>Filarioidea</taxon>
        <taxon>Onchocercidae</taxon>
        <taxon>Acanthocheilonema</taxon>
    </lineage>
</organism>
<gene>
    <name evidence="1" type="ORF">NAV_LOCUS5330</name>
</gene>
<protein>
    <submittedName>
        <fullName evidence="1">Uncharacterized protein</fullName>
    </submittedName>
</protein>
<dbReference type="EMBL" id="UPTC01000909">
    <property type="protein sequence ID" value="VBB30539.1"/>
    <property type="molecule type" value="Genomic_DNA"/>
</dbReference>
<proteinExistence type="predicted"/>
<keyword evidence="2" id="KW-1185">Reference proteome</keyword>
<dbReference type="AlphaFoldDB" id="A0A498SAP6"/>
<evidence type="ECO:0000313" key="2">
    <source>
        <dbReference type="Proteomes" id="UP000276991"/>
    </source>
</evidence>
<reference evidence="1 2" key="1">
    <citation type="submission" date="2018-08" db="EMBL/GenBank/DDBJ databases">
        <authorList>
            <person name="Laetsch R D."/>
            <person name="Stevens L."/>
            <person name="Kumar S."/>
            <person name="Blaxter L. M."/>
        </authorList>
    </citation>
    <scope>NUCLEOTIDE SEQUENCE [LARGE SCALE GENOMIC DNA]</scope>
</reference>